<dbReference type="KEGG" id="pdp:PDIP_64680"/>
<reference evidence="3" key="1">
    <citation type="journal article" date="2012" name="BMC Genomics">
        <title>Genome sequence of the necrotrophic fungus Penicillium digitatum, the main postharvest pathogen of citrus.</title>
        <authorList>
            <person name="Marcet-Houben M."/>
            <person name="Ballester A.-R."/>
            <person name="de la Fuente B."/>
            <person name="Harries E."/>
            <person name="Marcos J.F."/>
            <person name="Gonzalez-Candelas L."/>
            <person name="Gabaldon T."/>
        </authorList>
    </citation>
    <scope>NUCLEOTIDE SEQUENCE [LARGE SCALE GENOMIC DNA]</scope>
    <source>
        <strain evidence="3">Pd1 / CECT 20795</strain>
    </source>
</reference>
<evidence type="ECO:0000256" key="1">
    <source>
        <dbReference type="SAM" id="MobiDB-lite"/>
    </source>
</evidence>
<gene>
    <name evidence="2" type="ORF">PDIP_64680</name>
</gene>
<evidence type="ECO:0000313" key="3">
    <source>
        <dbReference type="Proteomes" id="UP000009886"/>
    </source>
</evidence>
<dbReference type="VEuPathDB" id="FungiDB:PDIP_64680"/>
<sequence>MSSEKDATVSDSSRASPSEKTEADVRATSSGSESPHDSRVIDVRDTDDTTCFYNTNKDKVRPLTPEAEGRLVRKNFWCLLSQTWWISFLIHLRQVDSVSS</sequence>
<protein>
    <submittedName>
        <fullName evidence="2">Uncharacterized protein</fullName>
    </submittedName>
</protein>
<organism evidence="2 3">
    <name type="scientific">Penicillium digitatum (strain Pd1 / CECT 20795)</name>
    <name type="common">Green mold</name>
    <dbReference type="NCBI Taxonomy" id="1170230"/>
    <lineage>
        <taxon>Eukaryota</taxon>
        <taxon>Fungi</taxon>
        <taxon>Dikarya</taxon>
        <taxon>Ascomycota</taxon>
        <taxon>Pezizomycotina</taxon>
        <taxon>Eurotiomycetes</taxon>
        <taxon>Eurotiomycetidae</taxon>
        <taxon>Eurotiales</taxon>
        <taxon>Aspergillaceae</taxon>
        <taxon>Penicillium</taxon>
    </lineage>
</organism>
<name>K9G871_PEND1</name>
<dbReference type="HOGENOM" id="CLU_2306999_0_0_1"/>
<evidence type="ECO:0000313" key="2">
    <source>
        <dbReference type="EMBL" id="EKV09386.1"/>
    </source>
</evidence>
<accession>K9G871</accession>
<dbReference type="AlphaFoldDB" id="K9G871"/>
<dbReference type="EMBL" id="AKCU01000428">
    <property type="protein sequence ID" value="EKV09386.1"/>
    <property type="molecule type" value="Genomic_DNA"/>
</dbReference>
<proteinExistence type="predicted"/>
<dbReference type="Proteomes" id="UP000009886">
    <property type="component" value="Unassembled WGS sequence"/>
</dbReference>
<feature type="region of interest" description="Disordered" evidence="1">
    <location>
        <begin position="1"/>
        <end position="42"/>
    </location>
</feature>
<dbReference type="OrthoDB" id="6730379at2759"/>
<comment type="caution">
    <text evidence="2">The sequence shown here is derived from an EMBL/GenBank/DDBJ whole genome shotgun (WGS) entry which is preliminary data.</text>
</comment>